<reference evidence="1 2" key="1">
    <citation type="submission" date="2018-08" db="EMBL/GenBank/DDBJ databases">
        <title>A genome reference for cultivated species of the human gut microbiota.</title>
        <authorList>
            <person name="Zou Y."/>
            <person name="Xue W."/>
            <person name="Luo G."/>
        </authorList>
    </citation>
    <scope>NUCLEOTIDE SEQUENCE [LARGE SCALE GENOMIC DNA]</scope>
    <source>
        <strain evidence="1 2">AF25-21</strain>
    </source>
</reference>
<dbReference type="RefSeq" id="WP_118031695.1">
    <property type="nucleotide sequence ID" value="NZ_QRUH01000017.1"/>
</dbReference>
<comment type="caution">
    <text evidence="1">The sequence shown here is derived from an EMBL/GenBank/DDBJ whole genome shotgun (WGS) entry which is preliminary data.</text>
</comment>
<accession>A0A412EM32</accession>
<evidence type="ECO:0000313" key="2">
    <source>
        <dbReference type="Proteomes" id="UP000285839"/>
    </source>
</evidence>
<dbReference type="AlphaFoldDB" id="A0A412EM32"/>
<name>A0A412EM32_9FIRM</name>
<evidence type="ECO:0000313" key="1">
    <source>
        <dbReference type="EMBL" id="RGR45804.1"/>
    </source>
</evidence>
<gene>
    <name evidence="1" type="ORF">DWY46_16595</name>
</gene>
<dbReference type="Proteomes" id="UP000285839">
    <property type="component" value="Unassembled WGS sequence"/>
</dbReference>
<organism evidence="1 2">
    <name type="scientific">Blautia obeum</name>
    <dbReference type="NCBI Taxonomy" id="40520"/>
    <lineage>
        <taxon>Bacteria</taxon>
        <taxon>Bacillati</taxon>
        <taxon>Bacillota</taxon>
        <taxon>Clostridia</taxon>
        <taxon>Lachnospirales</taxon>
        <taxon>Lachnospiraceae</taxon>
        <taxon>Blautia</taxon>
    </lineage>
</organism>
<protein>
    <submittedName>
        <fullName evidence="1">Uncharacterized protein</fullName>
    </submittedName>
</protein>
<dbReference type="EMBL" id="QRUH01000017">
    <property type="protein sequence ID" value="RGR45804.1"/>
    <property type="molecule type" value="Genomic_DNA"/>
</dbReference>
<sequence>MTTITTYRNKRNEHKFIEVHNDGHYHNSLKQYLFWERNVITGEPLPEPVKNITGDKKLHRWRKINLKELLEDYELVTA</sequence>
<proteinExistence type="predicted"/>